<dbReference type="Proteomes" id="UP000009045">
    <property type="component" value="Plasmid pSmeSM11c"/>
</dbReference>
<organism evidence="5 6">
    <name type="scientific">Sinorhizobium meliloti (strain SM11)</name>
    <dbReference type="NCBI Taxonomy" id="707241"/>
    <lineage>
        <taxon>Bacteria</taxon>
        <taxon>Pseudomonadati</taxon>
        <taxon>Pseudomonadota</taxon>
        <taxon>Alphaproteobacteria</taxon>
        <taxon>Hyphomicrobiales</taxon>
        <taxon>Rhizobiaceae</taxon>
        <taxon>Sinorhizobium/Ensifer group</taxon>
        <taxon>Sinorhizobium</taxon>
    </lineage>
</organism>
<proteinExistence type="predicted"/>
<protein>
    <submittedName>
        <fullName evidence="5">Integrase/recombinase</fullName>
    </submittedName>
</protein>
<name>F7XFI1_SINMM</name>
<dbReference type="InterPro" id="IPR044068">
    <property type="entry name" value="CB"/>
</dbReference>
<sequence>MTQLAQHLTVFLPEHLSRERRASVHTCDAYAYSFQLLVTFAARRLSKRPCLLQIEDIDVPMILAFLEHIEETRGN</sequence>
<reference evidence="5 6" key="1">
    <citation type="journal article" date="2011" name="J. Biotechnol.">
        <title>The complete genome sequence of the dominant Sinorhizobium meliloti field isolate SM11 extends the S. meliloti pan-genome.</title>
        <authorList>
            <person name="Schneiker-Bekel S."/>
            <person name="Wibberg D."/>
            <person name="Bekel T."/>
            <person name="Blom J."/>
            <person name="Linke B."/>
            <person name="Neuweger H."/>
            <person name="Stiens M."/>
            <person name="Vorholter F.J."/>
            <person name="Weidner S."/>
            <person name="Goesmann A."/>
            <person name="Puhler A."/>
            <person name="Schluter A."/>
        </authorList>
    </citation>
    <scope>NUCLEOTIDE SEQUENCE [LARGE SCALE GENOMIC DNA]</scope>
    <source>
        <strain evidence="5 6">SM11</strain>
        <plasmid evidence="6">pSmeSM11c</plasmid>
    </source>
</reference>
<keyword evidence="2 3" id="KW-0238">DNA-binding</keyword>
<evidence type="ECO:0000313" key="5">
    <source>
        <dbReference type="EMBL" id="AEH82301.1"/>
    </source>
</evidence>
<evidence type="ECO:0000259" key="4">
    <source>
        <dbReference type="PROSITE" id="PS51900"/>
    </source>
</evidence>
<evidence type="ECO:0000256" key="3">
    <source>
        <dbReference type="PROSITE-ProRule" id="PRU01248"/>
    </source>
</evidence>
<gene>
    <name evidence="5" type="ordered locus">SM11_pC1228</name>
</gene>
<evidence type="ECO:0000256" key="2">
    <source>
        <dbReference type="ARBA" id="ARBA00023125"/>
    </source>
</evidence>
<keyword evidence="1" id="KW-0229">DNA integration</keyword>
<dbReference type="AlphaFoldDB" id="F7XFI1"/>
<accession>F7XFI1</accession>
<dbReference type="PATRIC" id="fig|707241.3.peg.5158"/>
<dbReference type="KEGG" id="smx:SM11_pC1228"/>
<dbReference type="Gene3D" id="1.10.150.130">
    <property type="match status" value="1"/>
</dbReference>
<feature type="domain" description="Core-binding (CB)" evidence="4">
    <location>
        <begin position="2"/>
        <end position="75"/>
    </location>
</feature>
<dbReference type="EMBL" id="CP001831">
    <property type="protein sequence ID" value="AEH82301.1"/>
    <property type="molecule type" value="Genomic_DNA"/>
</dbReference>
<dbReference type="PROSITE" id="PS51900">
    <property type="entry name" value="CB"/>
    <property type="match status" value="1"/>
</dbReference>
<keyword evidence="5" id="KW-0614">Plasmid</keyword>
<dbReference type="InterPro" id="IPR010998">
    <property type="entry name" value="Integrase_recombinase_N"/>
</dbReference>
<evidence type="ECO:0000313" key="6">
    <source>
        <dbReference type="Proteomes" id="UP000009045"/>
    </source>
</evidence>
<geneLocation type="plasmid" evidence="5 6">
    <name>pSmeSM11c</name>
</geneLocation>
<evidence type="ECO:0000256" key="1">
    <source>
        <dbReference type="ARBA" id="ARBA00022908"/>
    </source>
</evidence>
<dbReference type="GO" id="GO:0015074">
    <property type="term" value="P:DNA integration"/>
    <property type="evidence" value="ECO:0007669"/>
    <property type="project" value="UniProtKB-KW"/>
</dbReference>
<dbReference type="GO" id="GO:0003677">
    <property type="term" value="F:DNA binding"/>
    <property type="evidence" value="ECO:0007669"/>
    <property type="project" value="UniProtKB-UniRule"/>
</dbReference>
<dbReference type="HOGENOM" id="CLU_2669102_0_0_5"/>